<dbReference type="GO" id="GO:0034069">
    <property type="term" value="F:aminoglycoside N-acetyltransferase activity"/>
    <property type="evidence" value="ECO:0007669"/>
    <property type="project" value="TreeGrafter"/>
</dbReference>
<evidence type="ECO:0000313" key="2">
    <source>
        <dbReference type="EMBL" id="RJT28318.1"/>
    </source>
</evidence>
<dbReference type="InterPro" id="IPR051554">
    <property type="entry name" value="Acetyltransferase_Eis"/>
</dbReference>
<gene>
    <name evidence="2" type="ORF">D3227_34510</name>
</gene>
<dbReference type="InterPro" id="IPR025559">
    <property type="entry name" value="Eis_dom"/>
</dbReference>
<dbReference type="InterPro" id="IPR016181">
    <property type="entry name" value="Acyl_CoA_acyltransferase"/>
</dbReference>
<feature type="domain" description="N-acetyltransferase" evidence="1">
    <location>
        <begin position="16"/>
        <end position="157"/>
    </location>
</feature>
<protein>
    <submittedName>
        <fullName evidence="2">GNAT family N-acetyltransferase</fullName>
    </submittedName>
</protein>
<dbReference type="Pfam" id="PF13530">
    <property type="entry name" value="SCP2_2"/>
    <property type="match status" value="1"/>
</dbReference>
<accession>A0A3A5K0U3</accession>
<dbReference type="SUPFAM" id="SSF55718">
    <property type="entry name" value="SCP-like"/>
    <property type="match status" value="1"/>
</dbReference>
<dbReference type="AlphaFoldDB" id="A0A3A5K0U3"/>
<dbReference type="PANTHER" id="PTHR37817">
    <property type="entry name" value="N-ACETYLTRANSFERASE EIS"/>
    <property type="match status" value="1"/>
</dbReference>
<dbReference type="OrthoDB" id="3498897at2"/>
<sequence>MKIATKGQWMKNNFKAAMEPASAKDAPEIASLLSWAFGFSKERSDEYIANVGLGSLRLLRGAGMRVDACAALLETAHIFHGKPVSAANIAHVAIAPECRGQGLAVPFVDAMCEEAQRNGAAIATLFASTRPVYRKSGFELAGHEIIYEAQTISLPVASKLAFERVDLDDPRIASNYAVKTLGEAGLLSRCPAHWNELRRKPTDALAAYLAEGDAAYLILDMGNKTCLTVRDWYTGSPEAAQGVLSFLARFRSVYPAVRWHGGPQDDLVAAMPDKGWRLAHQEEWLAGVLDPAAALRQRGYHVEDARLALRIGQAETPLALEIEIKAGAVEVREATGTPCPTISVQAPAFVQIFTGFRSASKLAQYGQVIGSAVDIRLCDQLFAGPLPWVAEHF</sequence>
<dbReference type="Gene3D" id="3.40.630.30">
    <property type="match status" value="2"/>
</dbReference>
<dbReference type="Pfam" id="PF17668">
    <property type="entry name" value="Acetyltransf_17"/>
    <property type="match status" value="1"/>
</dbReference>
<dbReference type="SUPFAM" id="SSF55729">
    <property type="entry name" value="Acyl-CoA N-acyltransferases (Nat)"/>
    <property type="match status" value="1"/>
</dbReference>
<comment type="caution">
    <text evidence="2">The sequence shown here is derived from an EMBL/GenBank/DDBJ whole genome shotgun (WGS) entry which is preliminary data.</text>
</comment>
<dbReference type="Pfam" id="PF13527">
    <property type="entry name" value="Acetyltransf_9"/>
    <property type="match status" value="1"/>
</dbReference>
<dbReference type="EMBL" id="QZWZ01000053">
    <property type="protein sequence ID" value="RJT28318.1"/>
    <property type="molecule type" value="Genomic_DNA"/>
</dbReference>
<keyword evidence="2" id="KW-0808">Transferase</keyword>
<dbReference type="InterPro" id="IPR036527">
    <property type="entry name" value="SCP2_sterol-bd_dom_sf"/>
</dbReference>
<evidence type="ECO:0000259" key="1">
    <source>
        <dbReference type="PROSITE" id="PS51186"/>
    </source>
</evidence>
<dbReference type="GO" id="GO:0030649">
    <property type="term" value="P:aminoglycoside antibiotic catabolic process"/>
    <property type="evidence" value="ECO:0007669"/>
    <property type="project" value="TreeGrafter"/>
</dbReference>
<dbReference type="InterPro" id="IPR000182">
    <property type="entry name" value="GNAT_dom"/>
</dbReference>
<dbReference type="InterPro" id="IPR041380">
    <property type="entry name" value="Acetyltransf_17"/>
</dbReference>
<evidence type="ECO:0000313" key="3">
    <source>
        <dbReference type="Proteomes" id="UP000272706"/>
    </source>
</evidence>
<reference evidence="2 3" key="1">
    <citation type="submission" date="2018-09" db="EMBL/GenBank/DDBJ databases">
        <title>Mesorhizobium carmichaelinearum sp. nov. isolated from Carmichaelinea spp. root nodules in New Zealand.</title>
        <authorList>
            <person name="De Meyer S.E."/>
        </authorList>
    </citation>
    <scope>NUCLEOTIDE SEQUENCE [LARGE SCALE GENOMIC DNA]</scope>
    <source>
        <strain evidence="2 3">ICMP19557</strain>
    </source>
</reference>
<keyword evidence="3" id="KW-1185">Reference proteome</keyword>
<proteinExistence type="predicted"/>
<name>A0A3A5K0U3_9HYPH</name>
<organism evidence="2 3">
    <name type="scientific">Mesorhizobium waimense</name>
    <dbReference type="NCBI Taxonomy" id="1300307"/>
    <lineage>
        <taxon>Bacteria</taxon>
        <taxon>Pseudomonadati</taxon>
        <taxon>Pseudomonadota</taxon>
        <taxon>Alphaproteobacteria</taxon>
        <taxon>Hyphomicrobiales</taxon>
        <taxon>Phyllobacteriaceae</taxon>
        <taxon>Mesorhizobium</taxon>
    </lineage>
</organism>
<dbReference type="Proteomes" id="UP000272706">
    <property type="component" value="Unassembled WGS sequence"/>
</dbReference>
<dbReference type="Gene3D" id="3.30.1050.10">
    <property type="entry name" value="SCP2 sterol-binding domain"/>
    <property type="match status" value="1"/>
</dbReference>
<dbReference type="PROSITE" id="PS51186">
    <property type="entry name" value="GNAT"/>
    <property type="match status" value="1"/>
</dbReference>
<dbReference type="PANTHER" id="PTHR37817:SF1">
    <property type="entry name" value="N-ACETYLTRANSFERASE EIS"/>
    <property type="match status" value="1"/>
</dbReference>